<evidence type="ECO:0000256" key="1">
    <source>
        <dbReference type="SAM" id="MobiDB-lite"/>
    </source>
</evidence>
<evidence type="ECO:0000313" key="3">
    <source>
        <dbReference type="Proteomes" id="UP001159641"/>
    </source>
</evidence>
<keyword evidence="3" id="KW-1185">Reference proteome</keyword>
<feature type="compositionally biased region" description="Acidic residues" evidence="1">
    <location>
        <begin position="193"/>
        <end position="246"/>
    </location>
</feature>
<dbReference type="Proteomes" id="UP001159641">
    <property type="component" value="Unassembled WGS sequence"/>
</dbReference>
<accession>A0AB34HM21</accession>
<proteinExistence type="predicted"/>
<evidence type="ECO:0000313" key="2">
    <source>
        <dbReference type="EMBL" id="KAJ8793922.1"/>
    </source>
</evidence>
<name>A0AB34HM21_ESCRO</name>
<comment type="caution">
    <text evidence="2">The sequence shown here is derived from an EMBL/GenBank/DDBJ whole genome shotgun (WGS) entry which is preliminary data.</text>
</comment>
<sequence length="270" mass="29317">MAAYISQPNVVKCSWDGVGFSAMQGWGVSTAEDAHNCIPELNNQKAYKERKLQKALEDAFMAIVAKLTTEEVIKELAQIAGQPTEVEDEKEKVADEDDVDNEETALLHEEATMIIEELLMCYGQNCHKGSPHSKSGAGTGEEPGSQGLNGEAGPEDPSRETSSGENGPTAKAHMGLSSNSECGTEAGQVQVFEDSEDESDEVEEEEEDSEECSEEEDGYSSDEAENEEDEDDTEEAEEDEEEEEEMMVPWMEGKEEPGSDSGTTAVVALI</sequence>
<reference evidence="2 3" key="1">
    <citation type="submission" date="2022-11" db="EMBL/GenBank/DDBJ databases">
        <title>Whole genome sequence of Eschrichtius robustus ER-17-0199.</title>
        <authorList>
            <person name="Bruniche-Olsen A."/>
            <person name="Black A.N."/>
            <person name="Fields C.J."/>
            <person name="Walden K."/>
            <person name="Dewoody J.A."/>
        </authorList>
    </citation>
    <scope>NUCLEOTIDE SEQUENCE [LARGE SCALE GENOMIC DNA]</scope>
    <source>
        <strain evidence="2">ER-17-0199</strain>
        <tissue evidence="2">Blubber</tissue>
    </source>
</reference>
<feature type="region of interest" description="Disordered" evidence="1">
    <location>
        <begin position="128"/>
        <end position="270"/>
    </location>
</feature>
<dbReference type="AlphaFoldDB" id="A0AB34HM21"/>
<gene>
    <name evidence="2" type="ORF">J1605_000121</name>
</gene>
<protein>
    <submittedName>
        <fullName evidence="2">Uncharacterized protein</fullName>
    </submittedName>
</protein>
<organism evidence="2 3">
    <name type="scientific">Eschrichtius robustus</name>
    <name type="common">California gray whale</name>
    <name type="synonym">Eschrichtius gibbosus</name>
    <dbReference type="NCBI Taxonomy" id="9764"/>
    <lineage>
        <taxon>Eukaryota</taxon>
        <taxon>Metazoa</taxon>
        <taxon>Chordata</taxon>
        <taxon>Craniata</taxon>
        <taxon>Vertebrata</taxon>
        <taxon>Euteleostomi</taxon>
        <taxon>Mammalia</taxon>
        <taxon>Eutheria</taxon>
        <taxon>Laurasiatheria</taxon>
        <taxon>Artiodactyla</taxon>
        <taxon>Whippomorpha</taxon>
        <taxon>Cetacea</taxon>
        <taxon>Mysticeti</taxon>
        <taxon>Eschrichtiidae</taxon>
        <taxon>Eschrichtius</taxon>
    </lineage>
</organism>
<dbReference type="EMBL" id="JAIQCJ010000913">
    <property type="protein sequence ID" value="KAJ8793922.1"/>
    <property type="molecule type" value="Genomic_DNA"/>
</dbReference>